<accession>A0A2A6BWR7</accession>
<evidence type="ECO:0000313" key="2">
    <source>
        <dbReference type="Proteomes" id="UP000005239"/>
    </source>
</evidence>
<dbReference type="OrthoDB" id="5855243at2759"/>
<sequence>MKCMNALVLRSKEAGHVSSVNECTCTTIVSSVNECTCTTIVIINEQQIRWAETYGRGLIICDDTYNAIKTRVPSFAPTTLMTDDSNVFFNSYNIAFPQEPIDKRLCSWHITRSKRES</sequence>
<name>A0A2A6BWR7_PRIPA</name>
<organism evidence="1 2">
    <name type="scientific">Pristionchus pacificus</name>
    <name type="common">Parasitic nematode worm</name>
    <dbReference type="NCBI Taxonomy" id="54126"/>
    <lineage>
        <taxon>Eukaryota</taxon>
        <taxon>Metazoa</taxon>
        <taxon>Ecdysozoa</taxon>
        <taxon>Nematoda</taxon>
        <taxon>Chromadorea</taxon>
        <taxon>Rhabditida</taxon>
        <taxon>Rhabditina</taxon>
        <taxon>Diplogasteromorpha</taxon>
        <taxon>Diplogasteroidea</taxon>
        <taxon>Neodiplogasteridae</taxon>
        <taxon>Pristionchus</taxon>
    </lineage>
</organism>
<accession>A0A8R1Z8Z5</accession>
<proteinExistence type="predicted"/>
<evidence type="ECO:0000313" key="1">
    <source>
        <dbReference type="EnsemblMetazoa" id="PPA46047.1"/>
    </source>
</evidence>
<reference evidence="2" key="1">
    <citation type="journal article" date="2008" name="Nat. Genet.">
        <title>The Pristionchus pacificus genome provides a unique perspective on nematode lifestyle and parasitism.</title>
        <authorList>
            <person name="Dieterich C."/>
            <person name="Clifton S.W."/>
            <person name="Schuster L.N."/>
            <person name="Chinwalla A."/>
            <person name="Delehaunty K."/>
            <person name="Dinkelacker I."/>
            <person name="Fulton L."/>
            <person name="Fulton R."/>
            <person name="Godfrey J."/>
            <person name="Minx P."/>
            <person name="Mitreva M."/>
            <person name="Roeseler W."/>
            <person name="Tian H."/>
            <person name="Witte H."/>
            <person name="Yang S.P."/>
            <person name="Wilson R.K."/>
            <person name="Sommer R.J."/>
        </authorList>
    </citation>
    <scope>NUCLEOTIDE SEQUENCE [LARGE SCALE GENOMIC DNA]</scope>
    <source>
        <strain evidence="2">PS312</strain>
    </source>
</reference>
<dbReference type="AlphaFoldDB" id="A0A2A6BWR7"/>
<keyword evidence="2" id="KW-1185">Reference proteome</keyword>
<gene>
    <name evidence="1" type="primary">WBGene00284416</name>
</gene>
<dbReference type="EnsemblMetazoa" id="PPA46047.1">
    <property type="protein sequence ID" value="PPA46047.1"/>
    <property type="gene ID" value="WBGene00284416"/>
</dbReference>
<protein>
    <submittedName>
        <fullName evidence="1">Uncharacterized protein</fullName>
    </submittedName>
</protein>
<reference evidence="1" key="2">
    <citation type="submission" date="2022-06" db="UniProtKB">
        <authorList>
            <consortium name="EnsemblMetazoa"/>
        </authorList>
    </citation>
    <scope>IDENTIFICATION</scope>
    <source>
        <strain evidence="1">PS312</strain>
    </source>
</reference>
<dbReference type="Proteomes" id="UP000005239">
    <property type="component" value="Unassembled WGS sequence"/>
</dbReference>